<proteinExistence type="predicted"/>
<evidence type="ECO:0000313" key="2">
    <source>
        <dbReference type="Proteomes" id="UP001154282"/>
    </source>
</evidence>
<accession>A0AAV0GRK8</accession>
<protein>
    <submittedName>
        <fullName evidence="1">Uncharacterized protein</fullName>
    </submittedName>
</protein>
<dbReference type="Proteomes" id="UP001154282">
    <property type="component" value="Unassembled WGS sequence"/>
</dbReference>
<reference evidence="1" key="1">
    <citation type="submission" date="2022-08" db="EMBL/GenBank/DDBJ databases">
        <authorList>
            <person name="Gutierrez-Valencia J."/>
        </authorList>
    </citation>
    <scope>NUCLEOTIDE SEQUENCE</scope>
</reference>
<comment type="caution">
    <text evidence="1">The sequence shown here is derived from an EMBL/GenBank/DDBJ whole genome shotgun (WGS) entry which is preliminary data.</text>
</comment>
<dbReference type="EMBL" id="CAMGYJ010000002">
    <property type="protein sequence ID" value="CAI0375024.1"/>
    <property type="molecule type" value="Genomic_DNA"/>
</dbReference>
<sequence length="162" mass="18108">MVQWKRVVQHGAQLVKSRRLLLHPSSSSMRSPSSLVNQLDHRTRSRILSDLAGPSGANANRAFSDYASAKSSQIGSADLLKFQEELQSNLSNFQSEIIKSQESRFTTMEVDLARMQADINKIRDDVSGVRWFVATIGYLLWAGVTVSRSLENRKIDQTGVDL</sequence>
<keyword evidence="2" id="KW-1185">Reference proteome</keyword>
<gene>
    <name evidence="1" type="ORF">LITE_LOCUS439</name>
</gene>
<dbReference type="AlphaFoldDB" id="A0AAV0GRK8"/>
<evidence type="ECO:0000313" key="1">
    <source>
        <dbReference type="EMBL" id="CAI0375024.1"/>
    </source>
</evidence>
<name>A0AAV0GRK8_9ROSI</name>
<organism evidence="1 2">
    <name type="scientific">Linum tenue</name>
    <dbReference type="NCBI Taxonomy" id="586396"/>
    <lineage>
        <taxon>Eukaryota</taxon>
        <taxon>Viridiplantae</taxon>
        <taxon>Streptophyta</taxon>
        <taxon>Embryophyta</taxon>
        <taxon>Tracheophyta</taxon>
        <taxon>Spermatophyta</taxon>
        <taxon>Magnoliopsida</taxon>
        <taxon>eudicotyledons</taxon>
        <taxon>Gunneridae</taxon>
        <taxon>Pentapetalae</taxon>
        <taxon>rosids</taxon>
        <taxon>fabids</taxon>
        <taxon>Malpighiales</taxon>
        <taxon>Linaceae</taxon>
        <taxon>Linum</taxon>
    </lineage>
</organism>